<dbReference type="GeneID" id="31020128"/>
<dbReference type="AlphaFoldDB" id="A0A1J9SBC1"/>
<name>A0A1J9SBC1_9PEZI</name>
<proteinExistence type="predicted"/>
<feature type="chain" id="PRO_5012159342" evidence="1">
    <location>
        <begin position="25"/>
        <end position="150"/>
    </location>
</feature>
<dbReference type="Proteomes" id="UP000183809">
    <property type="component" value="Unassembled WGS sequence"/>
</dbReference>
<gene>
    <name evidence="2" type="ORF">BKCO1_900041</name>
</gene>
<keyword evidence="1" id="KW-0732">Signal</keyword>
<organism evidence="2 3">
    <name type="scientific">Diplodia corticola</name>
    <dbReference type="NCBI Taxonomy" id="236234"/>
    <lineage>
        <taxon>Eukaryota</taxon>
        <taxon>Fungi</taxon>
        <taxon>Dikarya</taxon>
        <taxon>Ascomycota</taxon>
        <taxon>Pezizomycotina</taxon>
        <taxon>Dothideomycetes</taxon>
        <taxon>Dothideomycetes incertae sedis</taxon>
        <taxon>Botryosphaeriales</taxon>
        <taxon>Botryosphaeriaceae</taxon>
        <taxon>Diplodia</taxon>
    </lineage>
</organism>
<evidence type="ECO:0000313" key="3">
    <source>
        <dbReference type="Proteomes" id="UP000183809"/>
    </source>
</evidence>
<sequence>MKLSLRLLIVTITVLACFVLTSEGTNGGQGARDFGPPNMESFPADLAALEEAIGVKCGDVDMSGAGPNLQSLPLVLGMGAPNLDAALEIELARLDYEDFMATATLTNTGHSALDVLQPGLLLDPRNFIGKMQVKHEDGPYSKCNPSPFGS</sequence>
<protein>
    <submittedName>
        <fullName evidence="2">Uncharacterized protein</fullName>
    </submittedName>
</protein>
<keyword evidence="3" id="KW-1185">Reference proteome</keyword>
<evidence type="ECO:0000256" key="1">
    <source>
        <dbReference type="SAM" id="SignalP"/>
    </source>
</evidence>
<comment type="caution">
    <text evidence="2">The sequence shown here is derived from an EMBL/GenBank/DDBJ whole genome shotgun (WGS) entry which is preliminary data.</text>
</comment>
<dbReference type="PROSITE" id="PS51257">
    <property type="entry name" value="PROKAR_LIPOPROTEIN"/>
    <property type="match status" value="1"/>
</dbReference>
<evidence type="ECO:0000313" key="2">
    <source>
        <dbReference type="EMBL" id="OJD36885.1"/>
    </source>
</evidence>
<reference evidence="2 3" key="1">
    <citation type="submission" date="2016-10" db="EMBL/GenBank/DDBJ databases">
        <title>Proteomics and genomics reveal pathogen-plant mechanisms compatible with a hemibiotrophic lifestyle of Diplodia corticola.</title>
        <authorList>
            <person name="Fernandes I."/>
            <person name="De Jonge R."/>
            <person name="Van De Peer Y."/>
            <person name="Devreese B."/>
            <person name="Alves A."/>
            <person name="Esteves A.C."/>
        </authorList>
    </citation>
    <scope>NUCLEOTIDE SEQUENCE [LARGE SCALE GENOMIC DNA]</scope>
    <source>
        <strain evidence="2 3">CBS 112549</strain>
    </source>
</reference>
<dbReference type="EMBL" id="MNUE01000009">
    <property type="protein sequence ID" value="OJD36885.1"/>
    <property type="molecule type" value="Genomic_DNA"/>
</dbReference>
<feature type="signal peptide" evidence="1">
    <location>
        <begin position="1"/>
        <end position="24"/>
    </location>
</feature>
<accession>A0A1J9SBC1</accession>
<dbReference type="RefSeq" id="XP_020133145.1">
    <property type="nucleotide sequence ID" value="XM_020279864.1"/>
</dbReference>